<accession>A0A2K8UGI1</accession>
<feature type="chain" id="PRO_5014817217" evidence="1">
    <location>
        <begin position="29"/>
        <end position="140"/>
    </location>
</feature>
<keyword evidence="1" id="KW-0732">Signal</keyword>
<reference evidence="2 3" key="1">
    <citation type="submission" date="2017-03" db="EMBL/GenBank/DDBJ databases">
        <title>Complete genome sequence of Candidatus 'Thiodictyon syntrophicum' sp. nov. strain Cad16T, a photolithoautotroph purple sulfur bacterium isolated from an alpine meromictic lake.</title>
        <authorList>
            <person name="Luedin S.M."/>
            <person name="Pothier J.F."/>
            <person name="Danza F."/>
            <person name="Storelli N."/>
            <person name="Wittwer M."/>
            <person name="Tonolla M."/>
        </authorList>
    </citation>
    <scope>NUCLEOTIDE SEQUENCE [LARGE SCALE GENOMIC DNA]</scope>
    <source>
        <strain evidence="2 3">Cad16T</strain>
    </source>
</reference>
<dbReference type="KEGG" id="tsy:THSYN_09260"/>
<gene>
    <name evidence="2" type="ORF">THSYN_09260</name>
</gene>
<proteinExistence type="predicted"/>
<keyword evidence="3" id="KW-1185">Reference proteome</keyword>
<dbReference type="AlphaFoldDB" id="A0A2K8UGI1"/>
<evidence type="ECO:0000313" key="2">
    <source>
        <dbReference type="EMBL" id="AUB84703.1"/>
    </source>
</evidence>
<dbReference type="EMBL" id="CP020370">
    <property type="protein sequence ID" value="AUB84703.1"/>
    <property type="molecule type" value="Genomic_DNA"/>
</dbReference>
<dbReference type="Proteomes" id="UP000232638">
    <property type="component" value="Chromosome"/>
</dbReference>
<name>A0A2K8UGI1_9GAMM</name>
<organism evidence="2 3">
    <name type="scientific">Candidatus Thiodictyon syntrophicum</name>
    <dbReference type="NCBI Taxonomy" id="1166950"/>
    <lineage>
        <taxon>Bacteria</taxon>
        <taxon>Pseudomonadati</taxon>
        <taxon>Pseudomonadota</taxon>
        <taxon>Gammaproteobacteria</taxon>
        <taxon>Chromatiales</taxon>
        <taxon>Chromatiaceae</taxon>
        <taxon>Thiodictyon</taxon>
    </lineage>
</organism>
<feature type="signal peptide" evidence="1">
    <location>
        <begin position="1"/>
        <end position="28"/>
    </location>
</feature>
<evidence type="ECO:0000256" key="1">
    <source>
        <dbReference type="SAM" id="SignalP"/>
    </source>
</evidence>
<evidence type="ECO:0000313" key="3">
    <source>
        <dbReference type="Proteomes" id="UP000232638"/>
    </source>
</evidence>
<sequence>MKQQPATARRRCPALLLSLLAAAFSATADPRLRCQIEQGGTVQVLDVAPVADPYSVAPVTINGRFRFKAVVIGDARRIAYINLYTYFQTERRLVLLHQAKYIAPTIASDPAATLTGWNYLYSPGRERELQYRCTLVEVAP</sequence>
<protein>
    <submittedName>
        <fullName evidence="2">Uncharacterized protein</fullName>
    </submittedName>
</protein>